<dbReference type="InterPro" id="IPR051792">
    <property type="entry name" value="GGT_bact"/>
</dbReference>
<dbReference type="InterPro" id="IPR029055">
    <property type="entry name" value="Ntn_hydrolases_N"/>
</dbReference>
<feature type="region of interest" description="Disordered" evidence="5">
    <location>
        <begin position="1"/>
        <end position="54"/>
    </location>
</feature>
<organism evidence="6 7">
    <name type="scientific">Phaeovibrio sulfidiphilus</name>
    <dbReference type="NCBI Taxonomy" id="1220600"/>
    <lineage>
        <taxon>Bacteria</taxon>
        <taxon>Pseudomonadati</taxon>
        <taxon>Pseudomonadota</taxon>
        <taxon>Alphaproteobacteria</taxon>
        <taxon>Rhodospirillales</taxon>
        <taxon>Rhodospirillaceae</taxon>
        <taxon>Phaeovibrio</taxon>
    </lineage>
</organism>
<keyword evidence="4" id="KW-0865">Zymogen</keyword>
<proteinExistence type="inferred from homology"/>
<dbReference type="AlphaFoldDB" id="A0A8J6YUZ2"/>
<sequence length="456" mass="46433">MLNTPPARHVSPEKARDFRRTRQSSRHLASRPLASRLLPSGRPASTPAGSGKRSGWGWGRARLAALLLGSAGALLAGCAEHRAPGTIGYVQGFSGLVTADEPRAVLVARDVLSSGGNAADAAVALAFTLGVTYPVAAGIGSEGTCLAWNAKNNTVESLSFNPSAPGTAMTPALARGLYALHARHGSLRWEGLLVPSENLARFGFPVSRALHARLAEMPPRSAGPSGSAYDALRMAREGDTVRFPDLASTLGSLRQQGPGVLHRGPIAREVLAGYSATGHRLSQESLQDVLPAWAPSEGTKLGNGRLHALFGNGSPAASAGTTTFSVADRSGNAVACILSLGAPFGTGDVVPGRGFLIGAGGSVPGQALLLVNQNSKEFRASASQADTGPAGALQSVVEALDEGTPPADAIRDAAPPTGASARVNVLSCPEGIPPNPASCRAQADPRGSGYALQSGL</sequence>
<gene>
    <name evidence="6" type="ORF">IHV25_04465</name>
</gene>
<feature type="compositionally biased region" description="Basic and acidic residues" evidence="5">
    <location>
        <begin position="10"/>
        <end position="20"/>
    </location>
</feature>
<dbReference type="EMBL" id="JACZHT010000002">
    <property type="protein sequence ID" value="MBE1236899.1"/>
    <property type="molecule type" value="Genomic_DNA"/>
</dbReference>
<accession>A0A8J6YUZ2</accession>
<evidence type="ECO:0000256" key="4">
    <source>
        <dbReference type="ARBA" id="ARBA00023145"/>
    </source>
</evidence>
<evidence type="ECO:0000256" key="2">
    <source>
        <dbReference type="ARBA" id="ARBA00022679"/>
    </source>
</evidence>
<keyword evidence="7" id="KW-1185">Reference proteome</keyword>
<dbReference type="SUPFAM" id="SSF56235">
    <property type="entry name" value="N-terminal nucleophile aminohydrolases (Ntn hydrolases)"/>
    <property type="match status" value="1"/>
</dbReference>
<evidence type="ECO:0000313" key="7">
    <source>
        <dbReference type="Proteomes" id="UP000631034"/>
    </source>
</evidence>
<evidence type="ECO:0000256" key="1">
    <source>
        <dbReference type="ARBA" id="ARBA00009381"/>
    </source>
</evidence>
<reference evidence="6" key="1">
    <citation type="submission" date="2020-10" db="EMBL/GenBank/DDBJ databases">
        <title>Genome sequence of the unusual species of purple photosynthetic bacteria, Phaeovibrio sulfidiphilus DSM 23193, type strain.</title>
        <authorList>
            <person name="Kyndt J.A."/>
            <person name="Meyer T.E."/>
        </authorList>
    </citation>
    <scope>NUCLEOTIDE SEQUENCE</scope>
    <source>
        <strain evidence="6">DSM 23193</strain>
    </source>
</reference>
<dbReference type="Proteomes" id="UP000631034">
    <property type="component" value="Unassembled WGS sequence"/>
</dbReference>
<dbReference type="GO" id="GO:0016740">
    <property type="term" value="F:transferase activity"/>
    <property type="evidence" value="ECO:0007669"/>
    <property type="project" value="UniProtKB-KW"/>
</dbReference>
<name>A0A8J6YUZ2_9PROT</name>
<evidence type="ECO:0000256" key="3">
    <source>
        <dbReference type="ARBA" id="ARBA00022801"/>
    </source>
</evidence>
<dbReference type="InterPro" id="IPR043137">
    <property type="entry name" value="GGT_ssub_C"/>
</dbReference>
<dbReference type="PRINTS" id="PR01210">
    <property type="entry name" value="GGTRANSPTASE"/>
</dbReference>
<keyword evidence="3" id="KW-0378">Hydrolase</keyword>
<dbReference type="PANTHER" id="PTHR43199">
    <property type="entry name" value="GLUTATHIONE HYDROLASE"/>
    <property type="match status" value="1"/>
</dbReference>
<dbReference type="Pfam" id="PF01019">
    <property type="entry name" value="G_glu_transpept"/>
    <property type="match status" value="3"/>
</dbReference>
<dbReference type="RefSeq" id="WP_192533898.1">
    <property type="nucleotide sequence ID" value="NZ_JACZHT010000002.1"/>
</dbReference>
<evidence type="ECO:0000256" key="5">
    <source>
        <dbReference type="SAM" id="MobiDB-lite"/>
    </source>
</evidence>
<evidence type="ECO:0000313" key="6">
    <source>
        <dbReference type="EMBL" id="MBE1236899.1"/>
    </source>
</evidence>
<dbReference type="GO" id="GO:0016787">
    <property type="term" value="F:hydrolase activity"/>
    <property type="evidence" value="ECO:0007669"/>
    <property type="project" value="UniProtKB-KW"/>
</dbReference>
<comment type="caution">
    <text evidence="6">The sequence shown here is derived from an EMBL/GenBank/DDBJ whole genome shotgun (WGS) entry which is preliminary data.</text>
</comment>
<dbReference type="Gene3D" id="3.60.20.40">
    <property type="match status" value="1"/>
</dbReference>
<comment type="similarity">
    <text evidence="1">Belongs to the gamma-glutamyltransferase family.</text>
</comment>
<keyword evidence="2" id="KW-0808">Transferase</keyword>
<protein>
    <submittedName>
        <fullName evidence="6">Gamma-glutamyltransferase</fullName>
    </submittedName>
</protein>
<dbReference type="PANTHER" id="PTHR43199:SF1">
    <property type="entry name" value="GLUTATHIONE HYDROLASE PROENZYME"/>
    <property type="match status" value="1"/>
</dbReference>
<feature type="region of interest" description="Disordered" evidence="5">
    <location>
        <begin position="436"/>
        <end position="456"/>
    </location>
</feature>